<reference evidence="1" key="1">
    <citation type="submission" date="2022-10" db="EMBL/GenBank/DDBJ databases">
        <title>Culturing micro-colonial fungi from biological soil crusts in the Mojave desert and describing Neophaeococcomyces mojavensis, and introducing the new genera and species Taxawa tesnikishii.</title>
        <authorList>
            <person name="Kurbessoian T."/>
            <person name="Stajich J.E."/>
        </authorList>
    </citation>
    <scope>NUCLEOTIDE SEQUENCE</scope>
    <source>
        <strain evidence="1">JES_112</strain>
    </source>
</reference>
<dbReference type="EMBL" id="JAPDRQ010000017">
    <property type="protein sequence ID" value="KAJ9662188.1"/>
    <property type="molecule type" value="Genomic_DNA"/>
</dbReference>
<accession>A0ACC3AHD1</accession>
<dbReference type="Proteomes" id="UP001172386">
    <property type="component" value="Unassembled WGS sequence"/>
</dbReference>
<evidence type="ECO:0000313" key="2">
    <source>
        <dbReference type="Proteomes" id="UP001172386"/>
    </source>
</evidence>
<name>A0ACC3AHD1_9EURO</name>
<sequence>MLLLGDGEKPQCANCRKRRAECRWGVRASFHPSRQLELSRLEKSALKAVELERHRSIPGTTDRVSWRIVDDTRSVVALYLESADPSHDLSKQDTRMIEDESDSSTYSNEPNSQIEQETHADLVVPMTDPPSLSPTLNRTAENHGPVDTSTVQNVFTEDSATRLSDFVENNPYEPDEEGLDFGNSIASLARTNFEHEMIQNAFTPPFSLGLALSRLGSPYQEPQAPVTDDEAVKLVRSYLSETATWCDTTDSLKHFSTLSAHDMLEVKMFKGAAMALAARQLSVLGVFEEGLALQCYQYTIRLLIQQDPTLIDAHIFGPLIFWGKER</sequence>
<comment type="caution">
    <text evidence="1">The sequence shown here is derived from an EMBL/GenBank/DDBJ whole genome shotgun (WGS) entry which is preliminary data.</text>
</comment>
<organism evidence="1 2">
    <name type="scientific">Neophaeococcomyces mojaviensis</name>
    <dbReference type="NCBI Taxonomy" id="3383035"/>
    <lineage>
        <taxon>Eukaryota</taxon>
        <taxon>Fungi</taxon>
        <taxon>Dikarya</taxon>
        <taxon>Ascomycota</taxon>
        <taxon>Pezizomycotina</taxon>
        <taxon>Eurotiomycetes</taxon>
        <taxon>Chaetothyriomycetidae</taxon>
        <taxon>Chaetothyriales</taxon>
        <taxon>Chaetothyriales incertae sedis</taxon>
        <taxon>Neophaeococcomyces</taxon>
    </lineage>
</organism>
<proteinExistence type="predicted"/>
<evidence type="ECO:0000313" key="1">
    <source>
        <dbReference type="EMBL" id="KAJ9662188.1"/>
    </source>
</evidence>
<keyword evidence="2" id="KW-1185">Reference proteome</keyword>
<protein>
    <submittedName>
        <fullName evidence="1">Uncharacterized protein</fullName>
    </submittedName>
</protein>
<gene>
    <name evidence="1" type="ORF">H2198_001539</name>
</gene>